<dbReference type="InterPro" id="IPR050811">
    <property type="entry name" value="Phosphate_ABC_transporter"/>
</dbReference>
<dbReference type="InterPro" id="IPR024370">
    <property type="entry name" value="PBP_domain"/>
</dbReference>
<evidence type="ECO:0000259" key="3">
    <source>
        <dbReference type="Pfam" id="PF12849"/>
    </source>
</evidence>
<organism evidence="4">
    <name type="scientific">Magnetospirillum gryphiswaldense</name>
    <dbReference type="NCBI Taxonomy" id="55518"/>
    <lineage>
        <taxon>Bacteria</taxon>
        <taxon>Pseudomonadati</taxon>
        <taxon>Pseudomonadota</taxon>
        <taxon>Alphaproteobacteria</taxon>
        <taxon>Rhodospirillales</taxon>
        <taxon>Rhodospirillaceae</taxon>
        <taxon>Magnetospirillum</taxon>
    </lineage>
</organism>
<dbReference type="PANTHER" id="PTHR30570">
    <property type="entry name" value="PERIPLASMIC PHOSPHATE BINDING COMPONENT OF PHOSPHATE ABC TRANSPORTER"/>
    <property type="match status" value="1"/>
</dbReference>
<feature type="signal peptide" evidence="2">
    <location>
        <begin position="1"/>
        <end position="21"/>
    </location>
</feature>
<dbReference type="CDD" id="cd13653">
    <property type="entry name" value="PBP2_phosphate_like_1"/>
    <property type="match status" value="1"/>
</dbReference>
<dbReference type="PANTHER" id="PTHR30570:SF1">
    <property type="entry name" value="PHOSPHATE-BINDING PROTEIN PSTS"/>
    <property type="match status" value="1"/>
</dbReference>
<feature type="chain" id="PRO_5002674389" evidence="2">
    <location>
        <begin position="22"/>
        <end position="276"/>
    </location>
</feature>
<dbReference type="AlphaFoldDB" id="A4TUJ2"/>
<dbReference type="Gene3D" id="3.40.190.10">
    <property type="entry name" value="Periplasmic binding protein-like II"/>
    <property type="match status" value="2"/>
</dbReference>
<evidence type="ECO:0000256" key="2">
    <source>
        <dbReference type="SAM" id="SignalP"/>
    </source>
</evidence>
<proteinExistence type="predicted"/>
<gene>
    <name evidence="4" type="ORF">MGR_1034</name>
</gene>
<keyword evidence="1 2" id="KW-0732">Signal</keyword>
<dbReference type="RefSeq" id="WP_106002028.1">
    <property type="nucleotide sequence ID" value="NZ_CP027527.1"/>
</dbReference>
<accession>A4TUJ2</accession>
<dbReference type="Pfam" id="PF12849">
    <property type="entry name" value="PBP_like_2"/>
    <property type="match status" value="1"/>
</dbReference>
<sequence length="276" mass="29002">MTLKRRAFVLGAGALSVTALGAATSSIDWGGVEQESLLVAGSEEFHPYAVKLVDGFAQTRPKLDVVVEAGGTAGGLLALKRGAIDVALTSRELTATEDEKLTRAYLVARDAIALVVHPGNPVGNLDRKQAAAILRGEVRDWGKLPGGSAGPIRLYRRKADAGTQKALDKMVLANAEMPSSAIVMESGHAMHDRLAADVQGFGFLSLHDVTPAVKVLAIDGVGMSRASILGGSYPFTRSFFCVTHGAEKDVVRAFLSFAQEPQGQNILKGAGLISVR</sequence>
<evidence type="ECO:0000313" key="4">
    <source>
        <dbReference type="EMBL" id="CAM74299.1"/>
    </source>
</evidence>
<name>A4TUJ2_9PROT</name>
<dbReference type="EMBL" id="CU459003">
    <property type="protein sequence ID" value="CAM74299.1"/>
    <property type="molecule type" value="Genomic_DNA"/>
</dbReference>
<evidence type="ECO:0000256" key="1">
    <source>
        <dbReference type="ARBA" id="ARBA00022729"/>
    </source>
</evidence>
<reference evidence="4" key="1">
    <citation type="journal article" date="2007" name="J. Bacteriol.">
        <title>Comparative genome analysis of four magnetotactic bacteria reveals a complex set of group-specific genes implicated in magnetosome biomineralization and function.</title>
        <authorList>
            <person name="Richter M."/>
            <person name="Kube M."/>
            <person name="Bazylinski D.A."/>
            <person name="Lombardot T."/>
            <person name="Gloeckner F.O."/>
            <person name="Reinhardt R."/>
            <person name="Schueler D."/>
        </authorList>
    </citation>
    <scope>NUCLEOTIDE SEQUENCE</scope>
    <source>
        <strain evidence="4">MSR-1</strain>
    </source>
</reference>
<dbReference type="SUPFAM" id="SSF53850">
    <property type="entry name" value="Periplasmic binding protein-like II"/>
    <property type="match status" value="1"/>
</dbReference>
<feature type="domain" description="PBP" evidence="3">
    <location>
        <begin position="34"/>
        <end position="258"/>
    </location>
</feature>
<protein>
    <submittedName>
        <fullName evidence="4">Phosphate ABC transporter, phosphate-binding protein</fullName>
    </submittedName>
</protein>